<dbReference type="EMBL" id="JAHKKG010000012">
    <property type="protein sequence ID" value="MBU2668575.1"/>
    <property type="molecule type" value="Genomic_DNA"/>
</dbReference>
<sequence>MPRPGSRATAGRAGDVGSAAGRGGCGASGLSSSEKRDLSQREPPGRVSTDGGISLPGFASTKPGGAGAGDGAGMLDAGRTEG</sequence>
<comment type="caution">
    <text evidence="2">The sequence shown here is derived from an EMBL/GenBank/DDBJ whole genome shotgun (WGS) entry which is preliminary data.</text>
</comment>
<evidence type="ECO:0000313" key="2">
    <source>
        <dbReference type="EMBL" id="MBU2668575.1"/>
    </source>
</evidence>
<feature type="region of interest" description="Disordered" evidence="1">
    <location>
        <begin position="1"/>
        <end position="82"/>
    </location>
</feature>
<keyword evidence="3" id="KW-1185">Reference proteome</keyword>
<accession>A0ABS5YYQ7</accession>
<protein>
    <submittedName>
        <fullName evidence="2">Uncharacterized protein</fullName>
    </submittedName>
</protein>
<evidence type="ECO:0000256" key="1">
    <source>
        <dbReference type="SAM" id="MobiDB-lite"/>
    </source>
</evidence>
<evidence type="ECO:0000313" key="3">
    <source>
        <dbReference type="Proteomes" id="UP001519654"/>
    </source>
</evidence>
<proteinExistence type="predicted"/>
<feature type="compositionally biased region" description="Low complexity" evidence="1">
    <location>
        <begin position="10"/>
        <end position="19"/>
    </location>
</feature>
<name>A0ABS5YYQ7_9ACTN</name>
<dbReference type="RefSeq" id="WP_215792840.1">
    <property type="nucleotide sequence ID" value="NZ_JAHKKG010000012.1"/>
</dbReference>
<feature type="compositionally biased region" description="Basic and acidic residues" evidence="1">
    <location>
        <begin position="33"/>
        <end position="44"/>
    </location>
</feature>
<dbReference type="Proteomes" id="UP001519654">
    <property type="component" value="Unassembled WGS sequence"/>
</dbReference>
<reference evidence="2 3" key="1">
    <citation type="submission" date="2021-06" db="EMBL/GenBank/DDBJ databases">
        <title>Actinoplanes lichenicola sp. nov., and Actinoplanes ovalisporus sp. nov., isolated from lichen in Thailand.</title>
        <authorList>
            <person name="Saeng-In P."/>
            <person name="Kanchanasin P."/>
            <person name="Yuki M."/>
            <person name="Kudo T."/>
            <person name="Ohkuma M."/>
            <person name="Phongsopitanun W."/>
            <person name="Tanasupawat S."/>
        </authorList>
    </citation>
    <scope>NUCLEOTIDE SEQUENCE [LARGE SCALE GENOMIC DNA]</scope>
    <source>
        <strain evidence="2 3">NBRC 110975</strain>
    </source>
</reference>
<feature type="compositionally biased region" description="Low complexity" evidence="1">
    <location>
        <begin position="73"/>
        <end position="82"/>
    </location>
</feature>
<organism evidence="2 3">
    <name type="scientific">Paractinoplanes bogorensis</name>
    <dbReference type="NCBI Taxonomy" id="1610840"/>
    <lineage>
        <taxon>Bacteria</taxon>
        <taxon>Bacillati</taxon>
        <taxon>Actinomycetota</taxon>
        <taxon>Actinomycetes</taxon>
        <taxon>Micromonosporales</taxon>
        <taxon>Micromonosporaceae</taxon>
        <taxon>Paractinoplanes</taxon>
    </lineage>
</organism>
<gene>
    <name evidence="2" type="ORF">KOI35_34190</name>
</gene>